<evidence type="ECO:0000259" key="4">
    <source>
        <dbReference type="Pfam" id="PF08029"/>
    </source>
</evidence>
<feature type="domain" description="Histidine biosynthesis HisG C-terminal" evidence="4">
    <location>
        <begin position="31"/>
        <end position="84"/>
    </location>
</feature>
<name>A0A1B7MK44_9AGAM</name>
<keyword evidence="3" id="KW-0812">Transmembrane</keyword>
<organism evidence="5 6">
    <name type="scientific">Rhizopogon vinicolor AM-OR11-026</name>
    <dbReference type="NCBI Taxonomy" id="1314800"/>
    <lineage>
        <taxon>Eukaryota</taxon>
        <taxon>Fungi</taxon>
        <taxon>Dikarya</taxon>
        <taxon>Basidiomycota</taxon>
        <taxon>Agaricomycotina</taxon>
        <taxon>Agaricomycetes</taxon>
        <taxon>Agaricomycetidae</taxon>
        <taxon>Boletales</taxon>
        <taxon>Suillineae</taxon>
        <taxon>Rhizopogonaceae</taxon>
        <taxon>Rhizopogon</taxon>
    </lineage>
</organism>
<dbReference type="EMBL" id="KV448873">
    <property type="protein sequence ID" value="OAX32952.1"/>
    <property type="molecule type" value="Genomic_DNA"/>
</dbReference>
<dbReference type="InParanoid" id="A0A1B7MK44"/>
<gene>
    <name evidence="5" type="ORF">K503DRAFT_840882</name>
</gene>
<dbReference type="AlphaFoldDB" id="A0A1B7MK44"/>
<dbReference type="SUPFAM" id="SSF54913">
    <property type="entry name" value="GlnB-like"/>
    <property type="match status" value="1"/>
</dbReference>
<dbReference type="PANTHER" id="PTHR21403:SF8">
    <property type="entry name" value="ATP PHOSPHORIBOSYLTRANSFERASE"/>
    <property type="match status" value="1"/>
</dbReference>
<dbReference type="Proteomes" id="UP000092154">
    <property type="component" value="Unassembled WGS sequence"/>
</dbReference>
<dbReference type="InterPro" id="IPR015867">
    <property type="entry name" value="N-reg_PII/ATP_PRibTrfase_C"/>
</dbReference>
<reference evidence="5 6" key="1">
    <citation type="submission" date="2016-06" db="EMBL/GenBank/DDBJ databases">
        <title>Comparative genomics of the ectomycorrhizal sister species Rhizopogon vinicolor and Rhizopogon vesiculosus (Basidiomycota: Boletales) reveals a divergence of the mating type B locus.</title>
        <authorList>
            <consortium name="DOE Joint Genome Institute"/>
            <person name="Mujic A.B."/>
            <person name="Kuo A."/>
            <person name="Tritt A."/>
            <person name="Lipzen A."/>
            <person name="Chen C."/>
            <person name="Johnson J."/>
            <person name="Sharma A."/>
            <person name="Barry K."/>
            <person name="Grigoriev I.V."/>
            <person name="Spatafora J.W."/>
        </authorList>
    </citation>
    <scope>NUCLEOTIDE SEQUENCE [LARGE SCALE GENOMIC DNA]</scope>
    <source>
        <strain evidence="5 6">AM-OR11-026</strain>
    </source>
</reference>
<keyword evidence="6" id="KW-1185">Reference proteome</keyword>
<dbReference type="InterPro" id="IPR001348">
    <property type="entry name" value="ATP_PRibTrfase_HisG"/>
</dbReference>
<evidence type="ECO:0000256" key="3">
    <source>
        <dbReference type="SAM" id="Phobius"/>
    </source>
</evidence>
<accession>A0A1B7MK44</accession>
<dbReference type="GO" id="GO:0000287">
    <property type="term" value="F:magnesium ion binding"/>
    <property type="evidence" value="ECO:0007669"/>
    <property type="project" value="InterPro"/>
</dbReference>
<dbReference type="OrthoDB" id="2574at2759"/>
<evidence type="ECO:0000313" key="6">
    <source>
        <dbReference type="Proteomes" id="UP000092154"/>
    </source>
</evidence>
<sequence>MKSNMPHRDHHAPLINLITSRIAGAMAAGIFVICEYNIRRDALPRAAAITPGRRAPTVSPLEEEGWFAVSSMVEKKNVATTMDEHWGGAYPDFQSG</sequence>
<proteinExistence type="inferred from homology"/>
<protein>
    <recommendedName>
        <fullName evidence="2">ATP phosphoribosyltransferase</fullName>
    </recommendedName>
</protein>
<dbReference type="GO" id="GO:0000105">
    <property type="term" value="P:L-histidine biosynthetic process"/>
    <property type="evidence" value="ECO:0007669"/>
    <property type="project" value="UniProtKB-UniPathway"/>
</dbReference>
<evidence type="ECO:0000313" key="5">
    <source>
        <dbReference type="EMBL" id="OAX32952.1"/>
    </source>
</evidence>
<keyword evidence="3" id="KW-1133">Transmembrane helix</keyword>
<dbReference type="InterPro" id="IPR013115">
    <property type="entry name" value="HisG_C"/>
</dbReference>
<dbReference type="UniPathway" id="UPA00031">
    <property type="reaction ID" value="UER00006"/>
</dbReference>
<dbReference type="PANTHER" id="PTHR21403">
    <property type="entry name" value="ATP PHOSPHORIBOSYLTRANSFERASE ATP-PRTASE"/>
    <property type="match status" value="1"/>
</dbReference>
<dbReference type="STRING" id="1314800.A0A1B7MK44"/>
<evidence type="ECO:0000256" key="2">
    <source>
        <dbReference type="ARBA" id="ARBA00020998"/>
    </source>
</evidence>
<dbReference type="Pfam" id="PF08029">
    <property type="entry name" value="HisG_C"/>
    <property type="match status" value="1"/>
</dbReference>
<keyword evidence="3" id="KW-0472">Membrane</keyword>
<dbReference type="GO" id="GO:0005737">
    <property type="term" value="C:cytoplasm"/>
    <property type="evidence" value="ECO:0007669"/>
    <property type="project" value="InterPro"/>
</dbReference>
<dbReference type="GO" id="GO:0003879">
    <property type="term" value="F:ATP phosphoribosyltransferase activity"/>
    <property type="evidence" value="ECO:0007669"/>
    <property type="project" value="UniProtKB-EC"/>
</dbReference>
<comment type="similarity">
    <text evidence="1">Belongs to the ATP phosphoribosyltransferase family.</text>
</comment>
<feature type="transmembrane region" description="Helical" evidence="3">
    <location>
        <begin position="12"/>
        <end position="33"/>
    </location>
</feature>
<dbReference type="Gene3D" id="3.30.70.120">
    <property type="match status" value="1"/>
</dbReference>
<evidence type="ECO:0000256" key="1">
    <source>
        <dbReference type="ARBA" id="ARBA00009372"/>
    </source>
</evidence>
<dbReference type="NCBIfam" id="TIGR03455">
    <property type="entry name" value="HisG_C-term"/>
    <property type="match status" value="1"/>
</dbReference>
<dbReference type="InterPro" id="IPR011322">
    <property type="entry name" value="N-reg_PII-like_a/b"/>
</dbReference>